<comment type="caution">
    <text evidence="3">The sequence shown here is derived from an EMBL/GenBank/DDBJ whole genome shotgun (WGS) entry which is preliminary data.</text>
</comment>
<dbReference type="PANTHER" id="PTHR47065">
    <property type="entry name" value="EF-HAND CALCIUM-BINDING DOMAIN-CONTAINING PROTEIN 9"/>
    <property type="match status" value="1"/>
</dbReference>
<dbReference type="PANTHER" id="PTHR47065:SF1">
    <property type="entry name" value="EF-HAND CALCIUM-BINDING DOMAIN-CONTAINING PROTEIN 9"/>
    <property type="match status" value="1"/>
</dbReference>
<dbReference type="OMA" id="STRDSEC"/>
<name>A0A813KWI1_POLGL</name>
<proteinExistence type="predicted"/>
<dbReference type="EMBL" id="CAJNNV010025767">
    <property type="protein sequence ID" value="CAE8615999.1"/>
    <property type="molecule type" value="Genomic_DNA"/>
</dbReference>
<dbReference type="AlphaFoldDB" id="A0A813KWI1"/>
<dbReference type="Proteomes" id="UP000626109">
    <property type="component" value="Unassembled WGS sequence"/>
</dbReference>
<dbReference type="InterPro" id="IPR042798">
    <property type="entry name" value="EFCAB9"/>
</dbReference>
<dbReference type="OrthoDB" id="186625at2759"/>
<gene>
    <name evidence="2" type="ORF">PGLA1383_LOCUS33705</name>
    <name evidence="3" type="ORF">PGLA2088_LOCUS38275</name>
</gene>
<keyword evidence="5" id="KW-1185">Reference proteome</keyword>
<dbReference type="Proteomes" id="UP000654075">
    <property type="component" value="Unassembled WGS sequence"/>
</dbReference>
<accession>A0A813KWI1</accession>
<evidence type="ECO:0000313" key="5">
    <source>
        <dbReference type="Proteomes" id="UP000654075"/>
    </source>
</evidence>
<reference evidence="3" key="1">
    <citation type="submission" date="2021-02" db="EMBL/GenBank/DDBJ databases">
        <authorList>
            <person name="Dougan E. K."/>
            <person name="Rhodes N."/>
            <person name="Thang M."/>
            <person name="Chan C."/>
        </authorList>
    </citation>
    <scope>NUCLEOTIDE SEQUENCE</scope>
</reference>
<dbReference type="GO" id="GO:0061891">
    <property type="term" value="F:calcium ion sensor activity"/>
    <property type="evidence" value="ECO:0007669"/>
    <property type="project" value="TreeGrafter"/>
</dbReference>
<evidence type="ECO:0000313" key="3">
    <source>
        <dbReference type="EMBL" id="CAE8714933.1"/>
    </source>
</evidence>
<protein>
    <submittedName>
        <fullName evidence="3">Uncharacterized protein</fullName>
    </submittedName>
</protein>
<sequence>MRILPGRLLAVLDPEVSRASRRPRGPSPLVRPPSTRDSECEAQEASVFELLFFTERGFQAFQQFYQRAIPGYGAPEARGPKAELGFLWPQVHFHPRGLPEYAFMDFLRDFVNCTDGEALDFFEILDSDFLGVLSFQKVYAAVCIIAALSSRQLAKYVYMHSRHLYDLLSAGGRTPLLWPKVQMLQLLLGAPLDLISRICEKKAPFAQLSRAEFDEAMFHVAAHLDRGGADPLAAEVINEMDRMGPVKSKLCTIL</sequence>
<dbReference type="EMBL" id="CAJNNW010032686">
    <property type="protein sequence ID" value="CAE8714933.1"/>
    <property type="molecule type" value="Genomic_DNA"/>
</dbReference>
<dbReference type="GO" id="GO:0005509">
    <property type="term" value="F:calcium ion binding"/>
    <property type="evidence" value="ECO:0007669"/>
    <property type="project" value="InterPro"/>
</dbReference>
<evidence type="ECO:0000256" key="1">
    <source>
        <dbReference type="SAM" id="MobiDB-lite"/>
    </source>
</evidence>
<dbReference type="GO" id="GO:0005737">
    <property type="term" value="C:cytoplasm"/>
    <property type="evidence" value="ECO:0007669"/>
    <property type="project" value="TreeGrafter"/>
</dbReference>
<feature type="region of interest" description="Disordered" evidence="1">
    <location>
        <begin position="18"/>
        <end position="38"/>
    </location>
</feature>
<evidence type="ECO:0000313" key="4">
    <source>
        <dbReference type="Proteomes" id="UP000626109"/>
    </source>
</evidence>
<evidence type="ECO:0000313" key="2">
    <source>
        <dbReference type="EMBL" id="CAE8615999.1"/>
    </source>
</evidence>
<organism evidence="3 4">
    <name type="scientific">Polarella glacialis</name>
    <name type="common">Dinoflagellate</name>
    <dbReference type="NCBI Taxonomy" id="89957"/>
    <lineage>
        <taxon>Eukaryota</taxon>
        <taxon>Sar</taxon>
        <taxon>Alveolata</taxon>
        <taxon>Dinophyceae</taxon>
        <taxon>Suessiales</taxon>
        <taxon>Suessiaceae</taxon>
        <taxon>Polarella</taxon>
    </lineage>
</organism>